<evidence type="ECO:0008006" key="5">
    <source>
        <dbReference type="Google" id="ProtNLM"/>
    </source>
</evidence>
<feature type="region of interest" description="Disordered" evidence="1">
    <location>
        <begin position="383"/>
        <end position="424"/>
    </location>
</feature>
<feature type="compositionally biased region" description="Pro residues" evidence="1">
    <location>
        <begin position="391"/>
        <end position="402"/>
    </location>
</feature>
<name>A2E3D2_TRIV3</name>
<evidence type="ECO:0000313" key="4">
    <source>
        <dbReference type="Proteomes" id="UP000001542"/>
    </source>
</evidence>
<gene>
    <name evidence="3" type="ORF">TVAG_221760</name>
</gene>
<evidence type="ECO:0000256" key="1">
    <source>
        <dbReference type="SAM" id="MobiDB-lite"/>
    </source>
</evidence>
<keyword evidence="4" id="KW-1185">Reference proteome</keyword>
<dbReference type="InterPro" id="IPR011050">
    <property type="entry name" value="Pectin_lyase_fold/virulence"/>
</dbReference>
<dbReference type="RefSeq" id="XP_001325046.1">
    <property type="nucleotide sequence ID" value="XM_001325011.1"/>
</dbReference>
<dbReference type="VEuPathDB" id="TrichDB:TVAGG3_0969890"/>
<reference evidence="3" key="1">
    <citation type="submission" date="2006-10" db="EMBL/GenBank/DDBJ databases">
        <authorList>
            <person name="Amadeo P."/>
            <person name="Zhao Q."/>
            <person name="Wortman J."/>
            <person name="Fraser-Liggett C."/>
            <person name="Carlton J."/>
        </authorList>
    </citation>
    <scope>NUCLEOTIDE SEQUENCE</scope>
    <source>
        <strain evidence="3">G3</strain>
    </source>
</reference>
<reference evidence="3" key="2">
    <citation type="journal article" date="2007" name="Science">
        <title>Draft genome sequence of the sexually transmitted pathogen Trichomonas vaginalis.</title>
        <authorList>
            <person name="Carlton J.M."/>
            <person name="Hirt R.P."/>
            <person name="Silva J.C."/>
            <person name="Delcher A.L."/>
            <person name="Schatz M."/>
            <person name="Zhao Q."/>
            <person name="Wortman J.R."/>
            <person name="Bidwell S.L."/>
            <person name="Alsmark U.C.M."/>
            <person name="Besteiro S."/>
            <person name="Sicheritz-Ponten T."/>
            <person name="Noel C.J."/>
            <person name="Dacks J.B."/>
            <person name="Foster P.G."/>
            <person name="Simillion C."/>
            <person name="Van de Peer Y."/>
            <person name="Miranda-Saavedra D."/>
            <person name="Barton G.J."/>
            <person name="Westrop G.D."/>
            <person name="Mueller S."/>
            <person name="Dessi D."/>
            <person name="Fiori P.L."/>
            <person name="Ren Q."/>
            <person name="Paulsen I."/>
            <person name="Zhang H."/>
            <person name="Bastida-Corcuera F.D."/>
            <person name="Simoes-Barbosa A."/>
            <person name="Brown M.T."/>
            <person name="Hayes R.D."/>
            <person name="Mukherjee M."/>
            <person name="Okumura C.Y."/>
            <person name="Schneider R."/>
            <person name="Smith A.J."/>
            <person name="Vanacova S."/>
            <person name="Villalvazo M."/>
            <person name="Haas B.J."/>
            <person name="Pertea M."/>
            <person name="Feldblyum T.V."/>
            <person name="Utterback T.R."/>
            <person name="Shu C.L."/>
            <person name="Osoegawa K."/>
            <person name="de Jong P.J."/>
            <person name="Hrdy I."/>
            <person name="Horvathova L."/>
            <person name="Zubacova Z."/>
            <person name="Dolezal P."/>
            <person name="Malik S.B."/>
            <person name="Logsdon J.M. Jr."/>
            <person name="Henze K."/>
            <person name="Gupta A."/>
            <person name="Wang C.C."/>
            <person name="Dunne R.L."/>
            <person name="Upcroft J.A."/>
            <person name="Upcroft P."/>
            <person name="White O."/>
            <person name="Salzberg S.L."/>
            <person name="Tang P."/>
            <person name="Chiu C.-H."/>
            <person name="Lee Y.-S."/>
            <person name="Embley T.M."/>
            <person name="Coombs G.H."/>
            <person name="Mottram J.C."/>
            <person name="Tachezy J."/>
            <person name="Fraser-Liggett C.M."/>
            <person name="Johnson P.J."/>
        </authorList>
    </citation>
    <scope>NUCLEOTIDE SEQUENCE [LARGE SCALE GENOMIC DNA]</scope>
    <source>
        <strain evidence="3">G3</strain>
    </source>
</reference>
<keyword evidence="2" id="KW-0472">Membrane</keyword>
<dbReference type="InParanoid" id="A2E3D2"/>
<dbReference type="AlphaFoldDB" id="A2E3D2"/>
<dbReference type="SMR" id="A2E3D2"/>
<dbReference type="VEuPathDB" id="TrichDB:TVAG_221760"/>
<dbReference type="Proteomes" id="UP000001542">
    <property type="component" value="Unassembled WGS sequence"/>
</dbReference>
<organism evidence="3 4">
    <name type="scientific">Trichomonas vaginalis (strain ATCC PRA-98 / G3)</name>
    <dbReference type="NCBI Taxonomy" id="412133"/>
    <lineage>
        <taxon>Eukaryota</taxon>
        <taxon>Metamonada</taxon>
        <taxon>Parabasalia</taxon>
        <taxon>Trichomonadida</taxon>
        <taxon>Trichomonadidae</taxon>
        <taxon>Trichomonas</taxon>
    </lineage>
</organism>
<keyword evidence="2" id="KW-1133">Transmembrane helix</keyword>
<proteinExistence type="predicted"/>
<evidence type="ECO:0000256" key="2">
    <source>
        <dbReference type="SAM" id="Phobius"/>
    </source>
</evidence>
<protein>
    <recommendedName>
        <fullName evidence="5">Polymorphic outer membrane protein</fullName>
    </recommendedName>
</protein>
<keyword evidence="2" id="KW-0812">Transmembrane</keyword>
<sequence>MYVFISLLTTAQAKQQLRLTDYIPSTKANITVNFGSLRLKYAPTLFQITNSMQAQQINLRNILSTHSFSHFLHQSTFRANTAIQISKSRFADYLKSPISINSADNLYLSNTEYKDYNPSSTVLPMSRSKNAYTNASITYCSFVRCTAPRTIQNSHYYGGDICGGAVYIDAASYVSVSVCQFVDCAATSIGGSIYCNDISGTITLTECKFYNSSALIGAAIGIINSQTGLVGECHISFNLFEGCKALVIQSSEIMANNYKSIVHIYHLSKFSITNSGFTQNGPSASNTTLSLYGELSLYGGVCSASNLCFYDRNSYTLKTNTLIYYYSKIAGTNDLTYSSLSINTIDSSNYLVIKNIKVQTLIQVSEAGTNCQLSAVNTPVPTILPTRTPKTPTPSAPIPEQTPTPIIITPDPSATTPPPTEATNNAKATLSKKAKLGIGIGIPAFILLIVLIILIIWCVTRDTRTAFKPNEEEVDDELAFKNV</sequence>
<accession>A2E3D2</accession>
<dbReference type="SUPFAM" id="SSF51126">
    <property type="entry name" value="Pectin lyase-like"/>
    <property type="match status" value="1"/>
</dbReference>
<feature type="compositionally biased region" description="Low complexity" evidence="1">
    <location>
        <begin position="403"/>
        <end position="414"/>
    </location>
</feature>
<evidence type="ECO:0000313" key="3">
    <source>
        <dbReference type="EMBL" id="EAY12823.1"/>
    </source>
</evidence>
<dbReference type="KEGG" id="tva:4770791"/>
<feature type="transmembrane region" description="Helical" evidence="2">
    <location>
        <begin position="436"/>
        <end position="459"/>
    </location>
</feature>
<dbReference type="EMBL" id="DS113295">
    <property type="protein sequence ID" value="EAY12823.1"/>
    <property type="molecule type" value="Genomic_DNA"/>
</dbReference>